<keyword evidence="5" id="KW-0472">Membrane</keyword>
<accession>A0A0E4HA18</accession>
<evidence type="ECO:0000256" key="3">
    <source>
        <dbReference type="ARBA" id="ARBA00022544"/>
    </source>
</evidence>
<evidence type="ECO:0000313" key="11">
    <source>
        <dbReference type="Proteomes" id="UP000033163"/>
    </source>
</evidence>
<keyword evidence="7" id="KW-0449">Lipoprotein</keyword>
<evidence type="ECO:0000256" key="1">
    <source>
        <dbReference type="ARBA" id="ARBA00004635"/>
    </source>
</evidence>
<evidence type="ECO:0000256" key="6">
    <source>
        <dbReference type="ARBA" id="ARBA00023139"/>
    </source>
</evidence>
<dbReference type="GO" id="GO:0009847">
    <property type="term" value="P:spore germination"/>
    <property type="evidence" value="ECO:0007669"/>
    <property type="project" value="InterPro"/>
</dbReference>
<dbReference type="EMBL" id="LN831776">
    <property type="protein sequence ID" value="CQR54681.1"/>
    <property type="molecule type" value="Genomic_DNA"/>
</dbReference>
<dbReference type="PROSITE" id="PS51257">
    <property type="entry name" value="PROKAR_LIPOPROTEIN"/>
    <property type="match status" value="1"/>
</dbReference>
<dbReference type="PANTHER" id="PTHR35789">
    <property type="entry name" value="SPORE GERMINATION PROTEIN B3"/>
    <property type="match status" value="1"/>
</dbReference>
<dbReference type="InterPro" id="IPR046953">
    <property type="entry name" value="Spore_GerAC-like_C"/>
</dbReference>
<reference evidence="11" key="1">
    <citation type="submission" date="2015-03" db="EMBL/GenBank/DDBJ databases">
        <authorList>
            <person name="Wibberg D."/>
        </authorList>
    </citation>
    <scope>NUCLEOTIDE SEQUENCE [LARGE SCALE GENOMIC DNA]</scope>
</reference>
<dbReference type="Pfam" id="PF05504">
    <property type="entry name" value="Spore_GerAC"/>
    <property type="match status" value="1"/>
</dbReference>
<dbReference type="NCBIfam" id="TIGR02887">
    <property type="entry name" value="spore_ger_x_C"/>
    <property type="match status" value="1"/>
</dbReference>
<comment type="similarity">
    <text evidence="2">Belongs to the GerABKC lipoprotein family.</text>
</comment>
<sequence length="407" mass="45381">MSPKKSRTLFMLLFTLLAPFLLSGCWERRELNEMGFILGMGLDKAESGYRVTMQVVIPSAISSQTVGGTGGGGVPVVVSDFTVPTIYEADRQYSLLSSRSGYKGHIRVLVIGEELARAGIAETLDVLIRSREPRNDYYVMVAKDTTAKEVLKILTPMDKLPANKLFNAMDKSHKESARTVAVPLIKFIENLIYEGINPVLTGVEITGNAKEGDKKSNLEESTPRASLRYRSVAVFKKDKMIGWLSDGEVIGFNYISNNIVHSSGPIIGDDGRPIVIEALHSSTKRKVKIINGEPHIYIHVKAECNVEEVESRDNLESEKVITELEKKSEERIVYLMKSAAEQINEKYNVDIMGFGQMIYRAKPQAWAKLQQRKGEDYLKSLPVHYSASVSITRIGVTDKSFVDDIKE</sequence>
<keyword evidence="3" id="KW-0309">Germination</keyword>
<dbReference type="InterPro" id="IPR008844">
    <property type="entry name" value="Spore_GerAC-like"/>
</dbReference>
<organism evidence="10 11">
    <name type="scientific">Paenibacillus riograndensis SBR5</name>
    <dbReference type="NCBI Taxonomy" id="1073571"/>
    <lineage>
        <taxon>Bacteria</taxon>
        <taxon>Bacillati</taxon>
        <taxon>Bacillota</taxon>
        <taxon>Bacilli</taxon>
        <taxon>Bacillales</taxon>
        <taxon>Paenibacillaceae</taxon>
        <taxon>Paenibacillus</taxon>
        <taxon>Paenibacillus sonchi group</taxon>
    </lineage>
</organism>
<dbReference type="InterPro" id="IPR057336">
    <property type="entry name" value="GerAC_N"/>
</dbReference>
<dbReference type="HOGENOM" id="CLU_051140_0_0_9"/>
<protein>
    <submittedName>
        <fullName evidence="10">Germination protein, Ger(X)C family</fullName>
    </submittedName>
</protein>
<comment type="subcellular location">
    <subcellularLocation>
        <location evidence="1">Membrane</location>
        <topology evidence="1">Lipid-anchor</topology>
    </subcellularLocation>
</comment>
<proteinExistence type="inferred from homology"/>
<keyword evidence="6" id="KW-0564">Palmitate</keyword>
<dbReference type="AlphaFoldDB" id="A0A0E4HA18"/>
<name>A0A0E4HA18_9BACL</name>
<dbReference type="Gene3D" id="3.30.300.210">
    <property type="entry name" value="Nutrient germinant receptor protein C, domain 3"/>
    <property type="match status" value="1"/>
</dbReference>
<dbReference type="Proteomes" id="UP000033163">
    <property type="component" value="Chromosome I"/>
</dbReference>
<feature type="domain" description="Spore germination GerAC-like C-terminal" evidence="8">
    <location>
        <begin position="232"/>
        <end position="395"/>
    </location>
</feature>
<evidence type="ECO:0000256" key="5">
    <source>
        <dbReference type="ARBA" id="ARBA00023136"/>
    </source>
</evidence>
<dbReference type="Pfam" id="PF25198">
    <property type="entry name" value="Spore_GerAC_N"/>
    <property type="match status" value="1"/>
</dbReference>
<evidence type="ECO:0000259" key="8">
    <source>
        <dbReference type="Pfam" id="PF05504"/>
    </source>
</evidence>
<evidence type="ECO:0000259" key="9">
    <source>
        <dbReference type="Pfam" id="PF25198"/>
    </source>
</evidence>
<dbReference type="PATRIC" id="fig|1073571.4.peg.2409"/>
<dbReference type="STRING" id="483937.AMQ84_05495"/>
<dbReference type="InterPro" id="IPR038501">
    <property type="entry name" value="Spore_GerAC_C_sf"/>
</dbReference>
<dbReference type="GO" id="GO:0016020">
    <property type="term" value="C:membrane"/>
    <property type="evidence" value="ECO:0007669"/>
    <property type="project" value="UniProtKB-SubCell"/>
</dbReference>
<dbReference type="RefSeq" id="WP_020428727.1">
    <property type="nucleotide sequence ID" value="NZ_AGBD01000709.1"/>
</dbReference>
<gene>
    <name evidence="10" type="ORF">PRIO_2272</name>
</gene>
<evidence type="ECO:0000313" key="10">
    <source>
        <dbReference type="EMBL" id="CQR54681.1"/>
    </source>
</evidence>
<evidence type="ECO:0000256" key="7">
    <source>
        <dbReference type="ARBA" id="ARBA00023288"/>
    </source>
</evidence>
<evidence type="ECO:0000256" key="4">
    <source>
        <dbReference type="ARBA" id="ARBA00022729"/>
    </source>
</evidence>
<feature type="domain" description="Spore germination protein N-terminal" evidence="9">
    <location>
        <begin position="28"/>
        <end position="204"/>
    </location>
</feature>
<dbReference type="PANTHER" id="PTHR35789:SF1">
    <property type="entry name" value="SPORE GERMINATION PROTEIN B3"/>
    <property type="match status" value="1"/>
</dbReference>
<keyword evidence="4" id="KW-0732">Signal</keyword>
<evidence type="ECO:0000256" key="2">
    <source>
        <dbReference type="ARBA" id="ARBA00007886"/>
    </source>
</evidence>
<dbReference type="KEGG" id="pri:PRIO_2272"/>